<name>A0ACA9STG6_9GLOM</name>
<dbReference type="EMBL" id="CAJVQC010153640">
    <property type="protein sequence ID" value="CAG8846951.1"/>
    <property type="molecule type" value="Genomic_DNA"/>
</dbReference>
<gene>
    <name evidence="1" type="ORF">RPERSI_LOCUS34400</name>
</gene>
<evidence type="ECO:0000313" key="2">
    <source>
        <dbReference type="Proteomes" id="UP000789920"/>
    </source>
</evidence>
<evidence type="ECO:0000313" key="1">
    <source>
        <dbReference type="EMBL" id="CAG8846951.1"/>
    </source>
</evidence>
<reference evidence="1" key="1">
    <citation type="submission" date="2021-06" db="EMBL/GenBank/DDBJ databases">
        <authorList>
            <person name="Kallberg Y."/>
            <person name="Tangrot J."/>
            <person name="Rosling A."/>
        </authorList>
    </citation>
    <scope>NUCLEOTIDE SEQUENCE</scope>
    <source>
        <strain evidence="1">MA461A</strain>
    </source>
</reference>
<feature type="non-terminal residue" evidence="1">
    <location>
        <position position="82"/>
    </location>
</feature>
<organism evidence="1 2">
    <name type="scientific">Racocetra persica</name>
    <dbReference type="NCBI Taxonomy" id="160502"/>
    <lineage>
        <taxon>Eukaryota</taxon>
        <taxon>Fungi</taxon>
        <taxon>Fungi incertae sedis</taxon>
        <taxon>Mucoromycota</taxon>
        <taxon>Glomeromycotina</taxon>
        <taxon>Glomeromycetes</taxon>
        <taxon>Diversisporales</taxon>
        <taxon>Gigasporaceae</taxon>
        <taxon>Racocetra</taxon>
    </lineage>
</organism>
<accession>A0ACA9STG6</accession>
<protein>
    <submittedName>
        <fullName evidence="1">28529_t:CDS:1</fullName>
    </submittedName>
</protein>
<keyword evidence="2" id="KW-1185">Reference proteome</keyword>
<proteinExistence type="predicted"/>
<dbReference type="Proteomes" id="UP000789920">
    <property type="component" value="Unassembled WGS sequence"/>
</dbReference>
<comment type="caution">
    <text evidence="1">The sequence shown here is derived from an EMBL/GenBank/DDBJ whole genome shotgun (WGS) entry which is preliminary data.</text>
</comment>
<feature type="non-terminal residue" evidence="1">
    <location>
        <position position="1"/>
    </location>
</feature>
<sequence>LLETQLSKSSPELNIFTDKLALTMARVRVDDVISFTFTCIYDNNSSLSCYFTIDVGETMYKVIECNPLLEELDELVSQLNTS</sequence>